<dbReference type="Pfam" id="PF13229">
    <property type="entry name" value="Beta_helix"/>
    <property type="match status" value="1"/>
</dbReference>
<gene>
    <name evidence="4" type="ORF">CAP_8404</name>
</gene>
<sequence>MTRTGQQGGALQAGLGFGVAAALLAGQAAAVETEISPGDDLNASIAALTPGDVLVLQGGTYSLTSKLTIGVSGTAEAPIVIRAKEGEVPVITRPDAAQNTVNLVQNEYVVLRGLEVTGGSHGIRMDHTRFITIEACNIHDTADVALSANYPGSGYEGLIIRRNNIHHTNGTGEGMYLGCNNNECQVFNSVIEGNWVHDTNQASVAQGDGIELKEGSYGNVIRDNVIHDTNYPCILTYSAVGNGGVNIIERNVMWGCGDHGIQVAADAIVQNNIVLDAAQDGIRSQPHQSGSPSNLTIVHNTVLKAGGDALRMMGATGTVVIANNALYAQAGNALNLGGDLAQVTVRGNVGVGSVAGVSDGFSATGEIGADFVGASYTGAPPNDVFPKVGSALVGVADTGYVVGNDFNGVSREGTADVGAYRFEEGGNPGWTIVAGFKELEEGAGGAGGSGAGGNGSGGSGAGEGGSGAAGNGGNGDGDGDGAGEDEGCGCRVAGGGRMGSGGVMGAWLAVGALGLLAGRRRWRAMR</sequence>
<dbReference type="SUPFAM" id="SSF51126">
    <property type="entry name" value="Pectin lyase-like"/>
    <property type="match status" value="1"/>
</dbReference>
<dbReference type="Proteomes" id="UP000019678">
    <property type="component" value="Unassembled WGS sequence"/>
</dbReference>
<feature type="domain" description="Right handed beta helix" evidence="3">
    <location>
        <begin position="205"/>
        <end position="325"/>
    </location>
</feature>
<dbReference type="AlphaFoldDB" id="A0A017SX55"/>
<dbReference type="SMART" id="SM00710">
    <property type="entry name" value="PbH1"/>
    <property type="match status" value="8"/>
</dbReference>
<protein>
    <recommendedName>
        <fullName evidence="3">Right handed beta helix domain-containing protein</fullName>
    </recommendedName>
</protein>
<feature type="transmembrane region" description="Helical" evidence="2">
    <location>
        <begin position="498"/>
        <end position="518"/>
    </location>
</feature>
<dbReference type="eggNOG" id="COG3420">
    <property type="taxonomic scope" value="Bacteria"/>
</dbReference>
<dbReference type="OrthoDB" id="5496540at2"/>
<dbReference type="InterPro" id="IPR011050">
    <property type="entry name" value="Pectin_lyase_fold/virulence"/>
</dbReference>
<dbReference type="STRING" id="1192034.CAP_8404"/>
<dbReference type="InterPro" id="IPR039448">
    <property type="entry name" value="Beta_helix"/>
</dbReference>
<dbReference type="RefSeq" id="WP_081865641.1">
    <property type="nucleotide sequence ID" value="NZ_ASRX01000083.1"/>
</dbReference>
<keyword evidence="2" id="KW-1133">Transmembrane helix</keyword>
<keyword evidence="2" id="KW-0472">Membrane</keyword>
<keyword evidence="2" id="KW-0812">Transmembrane</keyword>
<evidence type="ECO:0000256" key="1">
    <source>
        <dbReference type="SAM" id="MobiDB-lite"/>
    </source>
</evidence>
<feature type="compositionally biased region" description="Gly residues" evidence="1">
    <location>
        <begin position="444"/>
        <end position="476"/>
    </location>
</feature>
<evidence type="ECO:0000259" key="3">
    <source>
        <dbReference type="Pfam" id="PF13229"/>
    </source>
</evidence>
<proteinExistence type="predicted"/>
<evidence type="ECO:0000256" key="2">
    <source>
        <dbReference type="SAM" id="Phobius"/>
    </source>
</evidence>
<comment type="caution">
    <text evidence="4">The sequence shown here is derived from an EMBL/GenBank/DDBJ whole genome shotgun (WGS) entry which is preliminary data.</text>
</comment>
<evidence type="ECO:0000313" key="5">
    <source>
        <dbReference type="Proteomes" id="UP000019678"/>
    </source>
</evidence>
<keyword evidence="5" id="KW-1185">Reference proteome</keyword>
<name>A0A017SX55_9BACT</name>
<accession>A0A017SX55</accession>
<dbReference type="EMBL" id="ASRX01000083">
    <property type="protein sequence ID" value="EYF01362.1"/>
    <property type="molecule type" value="Genomic_DNA"/>
</dbReference>
<feature type="region of interest" description="Disordered" evidence="1">
    <location>
        <begin position="444"/>
        <end position="480"/>
    </location>
</feature>
<dbReference type="InterPro" id="IPR012334">
    <property type="entry name" value="Pectin_lyas_fold"/>
</dbReference>
<organism evidence="4 5">
    <name type="scientific">Chondromyces apiculatus DSM 436</name>
    <dbReference type="NCBI Taxonomy" id="1192034"/>
    <lineage>
        <taxon>Bacteria</taxon>
        <taxon>Pseudomonadati</taxon>
        <taxon>Myxococcota</taxon>
        <taxon>Polyangia</taxon>
        <taxon>Polyangiales</taxon>
        <taxon>Polyangiaceae</taxon>
        <taxon>Chondromyces</taxon>
    </lineage>
</organism>
<dbReference type="InterPro" id="IPR006626">
    <property type="entry name" value="PbH1"/>
</dbReference>
<reference evidence="4 5" key="1">
    <citation type="submission" date="2013-05" db="EMBL/GenBank/DDBJ databases">
        <title>Genome assembly of Chondromyces apiculatus DSM 436.</title>
        <authorList>
            <person name="Sharma G."/>
            <person name="Khatri I."/>
            <person name="Kaur C."/>
            <person name="Mayilraj S."/>
            <person name="Subramanian S."/>
        </authorList>
    </citation>
    <scope>NUCLEOTIDE SEQUENCE [LARGE SCALE GENOMIC DNA]</scope>
    <source>
        <strain evidence="4 5">DSM 436</strain>
    </source>
</reference>
<dbReference type="Gene3D" id="2.160.20.10">
    <property type="entry name" value="Single-stranded right-handed beta-helix, Pectin lyase-like"/>
    <property type="match status" value="1"/>
</dbReference>
<evidence type="ECO:0000313" key="4">
    <source>
        <dbReference type="EMBL" id="EYF01362.1"/>
    </source>
</evidence>